<dbReference type="CDD" id="cd06261">
    <property type="entry name" value="TM_PBP2"/>
    <property type="match status" value="1"/>
</dbReference>
<dbReference type="InterPro" id="IPR050901">
    <property type="entry name" value="BP-dep_ABC_trans_perm"/>
</dbReference>
<reference evidence="11" key="1">
    <citation type="submission" date="2020-05" db="EMBL/GenBank/DDBJ databases">
        <authorList>
            <person name="Chiriac C."/>
            <person name="Salcher M."/>
            <person name="Ghai R."/>
            <person name="Kavagutti S V."/>
        </authorList>
    </citation>
    <scope>NUCLEOTIDE SEQUENCE</scope>
</reference>
<evidence type="ECO:0000256" key="7">
    <source>
        <dbReference type="ARBA" id="ARBA00022989"/>
    </source>
</evidence>
<comment type="similarity">
    <text evidence="2">Belongs to the binding-protein-dependent transport system permease family. MalFG subfamily.</text>
</comment>
<dbReference type="EMBL" id="CAEZSM010000103">
    <property type="protein sequence ID" value="CAB4546641.1"/>
    <property type="molecule type" value="Genomic_DNA"/>
</dbReference>
<name>A0A6J6C5K0_9ZZZZ</name>
<organism evidence="11">
    <name type="scientific">freshwater metagenome</name>
    <dbReference type="NCBI Taxonomy" id="449393"/>
    <lineage>
        <taxon>unclassified sequences</taxon>
        <taxon>metagenomes</taxon>
        <taxon>ecological metagenomes</taxon>
    </lineage>
</organism>
<keyword evidence="7 9" id="KW-1133">Transmembrane helix</keyword>
<feature type="domain" description="ABC transmembrane type-1" evidence="10">
    <location>
        <begin position="68"/>
        <end position="259"/>
    </location>
</feature>
<proteinExistence type="inferred from homology"/>
<dbReference type="SUPFAM" id="SSF161098">
    <property type="entry name" value="MetI-like"/>
    <property type="match status" value="1"/>
</dbReference>
<evidence type="ECO:0000256" key="9">
    <source>
        <dbReference type="SAM" id="Phobius"/>
    </source>
</evidence>
<accession>A0A6J6C5K0</accession>
<keyword evidence="8 9" id="KW-0472">Membrane</keyword>
<feature type="transmembrane region" description="Helical" evidence="9">
    <location>
        <begin position="106"/>
        <end position="127"/>
    </location>
</feature>
<dbReference type="GO" id="GO:0055085">
    <property type="term" value="P:transmembrane transport"/>
    <property type="evidence" value="ECO:0007669"/>
    <property type="project" value="InterPro"/>
</dbReference>
<protein>
    <submittedName>
        <fullName evidence="11">Unannotated protein</fullName>
    </submittedName>
</protein>
<dbReference type="PANTHER" id="PTHR32243:SF50">
    <property type="entry name" value="MALTOSE_MALTODEXTRIN TRANSPORT SYSTEM PERMEASE PROTEIN MALG"/>
    <property type="match status" value="1"/>
</dbReference>
<keyword evidence="6 9" id="KW-0812">Transmembrane</keyword>
<sequence>MFKTLGKATKFSVLAIWLVFTIFPLYWMFLTSIRPVREVTKKFYYPHANSTLDSYRTLFNQYAFGTYIRNSFIVSFAASAFVIFIGMLGAYALARYKFKGKSQIMLVFLVTQMIPGLIALAPLYLLLSKVHLLNTLIALIFCYVGGMVPFATIMLRGFLQRIPPELDEAALIDGCNRFTALFRVVFPVALPGIAATFIFAFVQCWNELFLAMVLIDSDANKTFPVAERSFVGAYYIEWGGLAASVMIGIIPTVVMFGLMSKFMISGLSAGIVKG</sequence>
<evidence type="ECO:0000256" key="1">
    <source>
        <dbReference type="ARBA" id="ARBA00004651"/>
    </source>
</evidence>
<evidence type="ECO:0000313" key="12">
    <source>
        <dbReference type="EMBL" id="CAB4828617.1"/>
    </source>
</evidence>
<evidence type="ECO:0000259" key="10">
    <source>
        <dbReference type="PROSITE" id="PS50928"/>
    </source>
</evidence>
<dbReference type="PANTHER" id="PTHR32243">
    <property type="entry name" value="MALTOSE TRANSPORT SYSTEM PERMEASE-RELATED"/>
    <property type="match status" value="1"/>
</dbReference>
<keyword evidence="4" id="KW-1003">Cell membrane</keyword>
<evidence type="ECO:0000256" key="8">
    <source>
        <dbReference type="ARBA" id="ARBA00023136"/>
    </source>
</evidence>
<evidence type="ECO:0000256" key="2">
    <source>
        <dbReference type="ARBA" id="ARBA00009047"/>
    </source>
</evidence>
<dbReference type="AlphaFoldDB" id="A0A6J6C5K0"/>
<dbReference type="Pfam" id="PF00528">
    <property type="entry name" value="BPD_transp_1"/>
    <property type="match status" value="1"/>
</dbReference>
<dbReference type="InterPro" id="IPR035906">
    <property type="entry name" value="MetI-like_sf"/>
</dbReference>
<evidence type="ECO:0000256" key="4">
    <source>
        <dbReference type="ARBA" id="ARBA00022475"/>
    </source>
</evidence>
<feature type="transmembrane region" description="Helical" evidence="9">
    <location>
        <begin position="133"/>
        <end position="159"/>
    </location>
</feature>
<evidence type="ECO:0000256" key="3">
    <source>
        <dbReference type="ARBA" id="ARBA00022448"/>
    </source>
</evidence>
<gene>
    <name evidence="11" type="ORF">UFOPK1438_00797</name>
    <name evidence="12" type="ORF">UFOPK3166_00786</name>
</gene>
<dbReference type="EMBL" id="CAFABD010000120">
    <property type="protein sequence ID" value="CAB4828617.1"/>
    <property type="molecule type" value="Genomic_DNA"/>
</dbReference>
<dbReference type="GO" id="GO:0005886">
    <property type="term" value="C:plasma membrane"/>
    <property type="evidence" value="ECO:0007669"/>
    <property type="project" value="UniProtKB-SubCell"/>
</dbReference>
<feature type="transmembrane region" description="Helical" evidence="9">
    <location>
        <begin position="72"/>
        <end position="94"/>
    </location>
</feature>
<feature type="transmembrane region" description="Helical" evidence="9">
    <location>
        <begin position="238"/>
        <end position="258"/>
    </location>
</feature>
<evidence type="ECO:0000256" key="6">
    <source>
        <dbReference type="ARBA" id="ARBA00022692"/>
    </source>
</evidence>
<evidence type="ECO:0000313" key="11">
    <source>
        <dbReference type="EMBL" id="CAB4546641.1"/>
    </source>
</evidence>
<feature type="transmembrane region" description="Helical" evidence="9">
    <location>
        <begin position="12"/>
        <end position="29"/>
    </location>
</feature>
<comment type="subcellular location">
    <subcellularLocation>
        <location evidence="1">Cell membrane</location>
        <topology evidence="1">Multi-pass membrane protein</topology>
    </subcellularLocation>
</comment>
<feature type="transmembrane region" description="Helical" evidence="9">
    <location>
        <begin position="180"/>
        <end position="202"/>
    </location>
</feature>
<dbReference type="InterPro" id="IPR000515">
    <property type="entry name" value="MetI-like"/>
</dbReference>
<dbReference type="Gene3D" id="1.10.3720.10">
    <property type="entry name" value="MetI-like"/>
    <property type="match status" value="1"/>
</dbReference>
<evidence type="ECO:0000256" key="5">
    <source>
        <dbReference type="ARBA" id="ARBA00022597"/>
    </source>
</evidence>
<keyword evidence="5" id="KW-0762">Sugar transport</keyword>
<dbReference type="PROSITE" id="PS50928">
    <property type="entry name" value="ABC_TM1"/>
    <property type="match status" value="1"/>
</dbReference>
<keyword evidence="3" id="KW-0813">Transport</keyword>